<dbReference type="InterPro" id="IPR013216">
    <property type="entry name" value="Methyltransf_11"/>
</dbReference>
<dbReference type="GO" id="GO:0008757">
    <property type="term" value="F:S-adenosylmethionine-dependent methyltransferase activity"/>
    <property type="evidence" value="ECO:0007669"/>
    <property type="project" value="InterPro"/>
</dbReference>
<feature type="signal peptide" evidence="1">
    <location>
        <begin position="1"/>
        <end position="15"/>
    </location>
</feature>
<name>A0A7S4E2D7_9STRA</name>
<dbReference type="Gene3D" id="3.40.50.150">
    <property type="entry name" value="Vaccinia Virus protein VP39"/>
    <property type="match status" value="2"/>
</dbReference>
<sequence>MRSTMLMLWVTSTSGTTICSTVRDLWERGELSTLAFDEVMRLDPCRTNVSTSFSPTSSSRRSLKYWGKSNSKQSPAKADPTKAWAFKLLGARAAELDGEWSQMQTPTLANFDVPQYHLAFQALWLGLTRTLFTARILPVDPAGGKHRNHRWTIARYYIDKALRAPEVKALGDGKVCAEVGDKHFLHTYFPTCAEMLAVDLKDPKADVLVDLVHPDWTDPRIKQAHFDLLVVGEVMEHIDRVDVALATLVRLLKPGGTIVWTTPFLMQYHANPGDENRYSPTRVNALFDRAGLDTVKSDGVGNWLAVTLYLAGFGTDETHSSELDAPDRDGSRPYWIDVIAVGRKRTSSLDSRAMPTAETPALSLEAALRRVQPGSNRRAWKSMVAPAKLQHLYESVLHNISVAEHPVDGAFVECGVWRGGATMMMLYAEFAALSRDGSHPHRDVWLFDTFEGMPVPGKRDGSRAARRWDNVQASIANNSAARERTAGWSAEDMATGGDGGEYVDTSGQVRWNYGPIDIVRKNIESTTYPSERVRYIKGKVEDTLTSPGQVLPQKIALLRLDTDWYKSTKTEFEVLVPRLSPGGLLIVDDYCAWQGARQATDEFLATQGTNFFIQHIGKGDDGGRHGVCFAIWKKR</sequence>
<evidence type="ECO:0000313" key="5">
    <source>
        <dbReference type="Proteomes" id="UP000789595"/>
    </source>
</evidence>
<proteinExistence type="predicted"/>
<dbReference type="Pfam" id="PF05711">
    <property type="entry name" value="TylF"/>
    <property type="match status" value="2"/>
</dbReference>
<evidence type="ECO:0000313" key="4">
    <source>
        <dbReference type="EMBL" id="CAH0372482.1"/>
    </source>
</evidence>
<evidence type="ECO:0000259" key="2">
    <source>
        <dbReference type="Pfam" id="PF08241"/>
    </source>
</evidence>
<dbReference type="PANTHER" id="PTHR40036">
    <property type="entry name" value="MACROCIN O-METHYLTRANSFERASE"/>
    <property type="match status" value="1"/>
</dbReference>
<keyword evidence="1" id="KW-0732">Signal</keyword>
<reference evidence="4" key="2">
    <citation type="submission" date="2021-11" db="EMBL/GenBank/DDBJ databases">
        <authorList>
            <consortium name="Genoscope - CEA"/>
            <person name="William W."/>
        </authorList>
    </citation>
    <scope>NUCLEOTIDE SEQUENCE</scope>
</reference>
<accession>A0A7S4E2D7</accession>
<dbReference type="Proteomes" id="UP000789595">
    <property type="component" value="Unassembled WGS sequence"/>
</dbReference>
<dbReference type="InterPro" id="IPR029063">
    <property type="entry name" value="SAM-dependent_MTases_sf"/>
</dbReference>
<gene>
    <name evidence="3" type="ORF">PCAL00307_LOCUS1164</name>
    <name evidence="4" type="ORF">PECAL_3P24820</name>
</gene>
<feature type="chain" id="PRO_5035593969" description="Methyltransferase type 11 domain-containing protein" evidence="1">
    <location>
        <begin position="16"/>
        <end position="635"/>
    </location>
</feature>
<evidence type="ECO:0000256" key="1">
    <source>
        <dbReference type="SAM" id="SignalP"/>
    </source>
</evidence>
<reference evidence="3" key="1">
    <citation type="submission" date="2021-01" db="EMBL/GenBank/DDBJ databases">
        <authorList>
            <person name="Corre E."/>
            <person name="Pelletier E."/>
            <person name="Niang G."/>
            <person name="Scheremetjew M."/>
            <person name="Finn R."/>
            <person name="Kale V."/>
            <person name="Holt S."/>
            <person name="Cochrane G."/>
            <person name="Meng A."/>
            <person name="Brown T."/>
            <person name="Cohen L."/>
        </authorList>
    </citation>
    <scope>NUCLEOTIDE SEQUENCE</scope>
    <source>
        <strain evidence="3">CCMP1756</strain>
    </source>
</reference>
<feature type="domain" description="Methyltransferase type 11" evidence="2">
    <location>
        <begin position="171"/>
        <end position="259"/>
    </location>
</feature>
<dbReference type="SUPFAM" id="SSF53335">
    <property type="entry name" value="S-adenosyl-L-methionine-dependent methyltransferases"/>
    <property type="match status" value="1"/>
</dbReference>
<dbReference type="OrthoDB" id="202531at2759"/>
<dbReference type="InterPro" id="IPR008884">
    <property type="entry name" value="TylF_MeTrfase"/>
</dbReference>
<dbReference type="AlphaFoldDB" id="A0A7S4E2D7"/>
<dbReference type="Pfam" id="PF08241">
    <property type="entry name" value="Methyltransf_11"/>
    <property type="match status" value="1"/>
</dbReference>
<dbReference type="EMBL" id="CAKKNE010000003">
    <property type="protein sequence ID" value="CAH0372482.1"/>
    <property type="molecule type" value="Genomic_DNA"/>
</dbReference>
<evidence type="ECO:0000313" key="3">
    <source>
        <dbReference type="EMBL" id="CAE0685730.1"/>
    </source>
</evidence>
<organism evidence="3">
    <name type="scientific">Pelagomonas calceolata</name>
    <dbReference type="NCBI Taxonomy" id="35677"/>
    <lineage>
        <taxon>Eukaryota</taxon>
        <taxon>Sar</taxon>
        <taxon>Stramenopiles</taxon>
        <taxon>Ochrophyta</taxon>
        <taxon>Pelagophyceae</taxon>
        <taxon>Pelagomonadales</taxon>
        <taxon>Pelagomonadaceae</taxon>
        <taxon>Pelagomonas</taxon>
    </lineage>
</organism>
<dbReference type="PANTHER" id="PTHR40036:SF1">
    <property type="entry name" value="MACROCIN O-METHYLTRANSFERASE"/>
    <property type="match status" value="1"/>
</dbReference>
<dbReference type="EMBL" id="HBIW01001349">
    <property type="protein sequence ID" value="CAE0685730.1"/>
    <property type="molecule type" value="Transcribed_RNA"/>
</dbReference>
<keyword evidence="5" id="KW-1185">Reference proteome</keyword>
<protein>
    <recommendedName>
        <fullName evidence="2">Methyltransferase type 11 domain-containing protein</fullName>
    </recommendedName>
</protein>